<evidence type="ECO:0000313" key="2">
    <source>
        <dbReference type="EMBL" id="CAK7934660.1"/>
    </source>
</evidence>
<accession>A0AAV1UJI2</accession>
<sequence length="121" mass="12437">MRVATIAASKAAACMRAAEESDFQPSAAGDLLPTVVHSPRCEVARASSTSAASSAGAANRNVDEPGIKLYYSGELNDPSDLKATPHDSESPGADTTRAKLTGSGERGGIMSEIFGSSDRSY</sequence>
<gene>
    <name evidence="2" type="ORF">PM001_LOCUS19810</name>
</gene>
<dbReference type="Proteomes" id="UP001162060">
    <property type="component" value="Unassembled WGS sequence"/>
</dbReference>
<evidence type="ECO:0000256" key="1">
    <source>
        <dbReference type="SAM" id="MobiDB-lite"/>
    </source>
</evidence>
<proteinExistence type="predicted"/>
<feature type="region of interest" description="Disordered" evidence="1">
    <location>
        <begin position="69"/>
        <end position="121"/>
    </location>
</feature>
<dbReference type="AlphaFoldDB" id="A0AAV1UJI2"/>
<protein>
    <submittedName>
        <fullName evidence="2">Uncharacterized protein</fullName>
    </submittedName>
</protein>
<dbReference type="EMBL" id="CAKLBY020000216">
    <property type="protein sequence ID" value="CAK7934660.1"/>
    <property type="molecule type" value="Genomic_DNA"/>
</dbReference>
<organism evidence="2 3">
    <name type="scientific">Peronospora matthiolae</name>
    <dbReference type="NCBI Taxonomy" id="2874970"/>
    <lineage>
        <taxon>Eukaryota</taxon>
        <taxon>Sar</taxon>
        <taxon>Stramenopiles</taxon>
        <taxon>Oomycota</taxon>
        <taxon>Peronosporomycetes</taxon>
        <taxon>Peronosporales</taxon>
        <taxon>Peronosporaceae</taxon>
        <taxon>Peronospora</taxon>
    </lineage>
</organism>
<comment type="caution">
    <text evidence="2">The sequence shown here is derived from an EMBL/GenBank/DDBJ whole genome shotgun (WGS) entry which is preliminary data.</text>
</comment>
<name>A0AAV1UJI2_9STRA</name>
<reference evidence="2" key="1">
    <citation type="submission" date="2024-01" db="EMBL/GenBank/DDBJ databases">
        <authorList>
            <person name="Webb A."/>
        </authorList>
    </citation>
    <scope>NUCLEOTIDE SEQUENCE</scope>
    <source>
        <strain evidence="2">Pm1</strain>
    </source>
</reference>
<feature type="compositionally biased region" description="Basic and acidic residues" evidence="1">
    <location>
        <begin position="79"/>
        <end position="89"/>
    </location>
</feature>
<evidence type="ECO:0000313" key="3">
    <source>
        <dbReference type="Proteomes" id="UP001162060"/>
    </source>
</evidence>